<dbReference type="RefSeq" id="WP_168909316.1">
    <property type="nucleotide sequence ID" value="NZ_CP051428.1"/>
</dbReference>
<evidence type="ECO:0000313" key="2">
    <source>
        <dbReference type="EMBL" id="QJC53785.1"/>
    </source>
</evidence>
<organism evidence="2 3">
    <name type="scientific">Paenibacillus albicereus</name>
    <dbReference type="NCBI Taxonomy" id="2726185"/>
    <lineage>
        <taxon>Bacteria</taxon>
        <taxon>Bacillati</taxon>
        <taxon>Bacillota</taxon>
        <taxon>Bacilli</taxon>
        <taxon>Bacillales</taxon>
        <taxon>Paenibacillaceae</taxon>
        <taxon>Paenibacillus</taxon>
    </lineage>
</organism>
<evidence type="ECO:0000313" key="3">
    <source>
        <dbReference type="Proteomes" id="UP000502136"/>
    </source>
</evidence>
<proteinExistence type="predicted"/>
<feature type="compositionally biased region" description="Basic and acidic residues" evidence="1">
    <location>
        <begin position="246"/>
        <end position="255"/>
    </location>
</feature>
<dbReference type="InterPro" id="IPR029044">
    <property type="entry name" value="Nucleotide-diphossugar_trans"/>
</dbReference>
<dbReference type="Gene3D" id="3.90.550.10">
    <property type="entry name" value="Spore Coat Polysaccharide Biosynthesis Protein SpsA, Chain A"/>
    <property type="match status" value="1"/>
</dbReference>
<name>A0A6H2H2B7_9BACL</name>
<dbReference type="EMBL" id="CP051428">
    <property type="protein sequence ID" value="QJC53785.1"/>
    <property type="molecule type" value="Genomic_DNA"/>
</dbReference>
<dbReference type="SUPFAM" id="SSF53448">
    <property type="entry name" value="Nucleotide-diphospho-sugar transferases"/>
    <property type="match status" value="1"/>
</dbReference>
<feature type="compositionally biased region" description="Low complexity" evidence="1">
    <location>
        <begin position="234"/>
        <end position="244"/>
    </location>
</feature>
<keyword evidence="3" id="KW-1185">Reference proteome</keyword>
<feature type="compositionally biased region" description="Basic and acidic residues" evidence="1">
    <location>
        <begin position="192"/>
        <end position="214"/>
    </location>
</feature>
<sequence length="292" mass="31586">MYEILIGVIACYGAAAAAVHLARRKAAGRTPSESHFILLTRDDEPVIEHCLRSLEAHARKSGIPVRITVWDQGSQDGTGEIVRRWKGAILWVGPEMSRMRDEDEERRTAAAPHAGAGREEAEAQGDCQGQGREEAEAQGDCQGQGREAAETQGDCQGQGREAAEAQGKCKGQGRGTEEAFGGQLPAEEPEVEREHEPELEPGQKGRPGSERGSEEGGAADIGWPNPEQDEEPGSHAAASPGAPARGCKEDSNPRSGREQILWSLRAWGIVSERDQPILIDMKNVEDWSKLPF</sequence>
<protein>
    <submittedName>
        <fullName evidence="2">Uncharacterized protein</fullName>
    </submittedName>
</protein>
<feature type="region of interest" description="Disordered" evidence="1">
    <location>
        <begin position="96"/>
        <end position="146"/>
    </location>
</feature>
<gene>
    <name evidence="2" type="ORF">HGI30_21165</name>
</gene>
<feature type="region of interest" description="Disordered" evidence="1">
    <location>
        <begin position="166"/>
        <end position="255"/>
    </location>
</feature>
<feature type="compositionally biased region" description="Basic and acidic residues" evidence="1">
    <location>
        <begin position="97"/>
        <end position="108"/>
    </location>
</feature>
<dbReference type="AlphaFoldDB" id="A0A6H2H2B7"/>
<evidence type="ECO:0000256" key="1">
    <source>
        <dbReference type="SAM" id="MobiDB-lite"/>
    </source>
</evidence>
<dbReference type="KEGG" id="palr:HGI30_21165"/>
<reference evidence="2 3" key="1">
    <citation type="submission" date="2020-04" db="EMBL/GenBank/DDBJ databases">
        <title>Novel Paenibacillus strain UniB2 isolated from commercial digestive syrup.</title>
        <authorList>
            <person name="Thorat V."/>
            <person name="Kirdat K."/>
            <person name="Tiwarekar B."/>
            <person name="Yadav A."/>
        </authorList>
    </citation>
    <scope>NUCLEOTIDE SEQUENCE [LARGE SCALE GENOMIC DNA]</scope>
    <source>
        <strain evidence="2 3">UniB2</strain>
    </source>
</reference>
<accession>A0A6H2H2B7</accession>
<dbReference type="Proteomes" id="UP000502136">
    <property type="component" value="Chromosome"/>
</dbReference>